<accession>A0ABP7B6Y2</accession>
<dbReference type="InterPro" id="IPR002912">
    <property type="entry name" value="ACT_dom"/>
</dbReference>
<evidence type="ECO:0000256" key="6">
    <source>
        <dbReference type="ARBA" id="ARBA00013376"/>
    </source>
</evidence>
<keyword evidence="9" id="KW-0560">Oxidoreductase</keyword>
<dbReference type="InterPro" id="IPR016204">
    <property type="entry name" value="HDH"/>
</dbReference>
<dbReference type="Pfam" id="PF03447">
    <property type="entry name" value="NAD_binding_3"/>
    <property type="match status" value="1"/>
</dbReference>
<evidence type="ECO:0000256" key="10">
    <source>
        <dbReference type="ARBA" id="ARBA00023053"/>
    </source>
</evidence>
<comment type="cofactor">
    <cofactor evidence="1">
        <name>a metal cation</name>
        <dbReference type="ChEBI" id="CHEBI:25213"/>
    </cofactor>
</comment>
<evidence type="ECO:0000256" key="4">
    <source>
        <dbReference type="ARBA" id="ARBA00006753"/>
    </source>
</evidence>
<evidence type="ECO:0000256" key="14">
    <source>
        <dbReference type="ARBA" id="ARBA00049031"/>
    </source>
</evidence>
<reference evidence="17" key="1">
    <citation type="journal article" date="2019" name="Int. J. Syst. Evol. Microbiol.">
        <title>The Global Catalogue of Microorganisms (GCM) 10K type strain sequencing project: providing services to taxonomists for standard genome sequencing and annotation.</title>
        <authorList>
            <consortium name="The Broad Institute Genomics Platform"/>
            <consortium name="The Broad Institute Genome Sequencing Center for Infectious Disease"/>
            <person name="Wu L."/>
            <person name="Ma J."/>
        </authorList>
    </citation>
    <scope>NUCLEOTIDE SEQUENCE [LARGE SCALE GENOMIC DNA]</scope>
    <source>
        <strain evidence="17">JCM 16546</strain>
    </source>
</reference>
<dbReference type="NCBIfam" id="NF004976">
    <property type="entry name" value="PRK06349.1"/>
    <property type="match status" value="1"/>
</dbReference>
<dbReference type="SUPFAM" id="SSF55021">
    <property type="entry name" value="ACT-like"/>
    <property type="match status" value="1"/>
</dbReference>
<keyword evidence="7" id="KW-0028">Amino-acid biosynthesis</keyword>
<name>A0ABP7B6Y2_9MICO</name>
<gene>
    <name evidence="16" type="ORF">GCM10022202_06300</name>
</gene>
<dbReference type="SUPFAM" id="SSF51735">
    <property type="entry name" value="NAD(P)-binding Rossmann-fold domains"/>
    <property type="match status" value="1"/>
</dbReference>
<evidence type="ECO:0000256" key="13">
    <source>
        <dbReference type="ARBA" id="ARBA00048841"/>
    </source>
</evidence>
<evidence type="ECO:0000256" key="11">
    <source>
        <dbReference type="ARBA" id="ARBA00023167"/>
    </source>
</evidence>
<dbReference type="InterPro" id="IPR045865">
    <property type="entry name" value="ACT-like_dom_sf"/>
</dbReference>
<evidence type="ECO:0000256" key="2">
    <source>
        <dbReference type="ARBA" id="ARBA00005056"/>
    </source>
</evidence>
<dbReference type="Gene3D" id="3.30.70.260">
    <property type="match status" value="1"/>
</dbReference>
<keyword evidence="17" id="KW-1185">Reference proteome</keyword>
<comment type="pathway">
    <text evidence="2">Amino-acid biosynthesis; L-threonine biosynthesis; L-threonine from L-aspartate: step 3/5.</text>
</comment>
<dbReference type="PANTHER" id="PTHR43331">
    <property type="entry name" value="HOMOSERINE DEHYDROGENASE"/>
    <property type="match status" value="1"/>
</dbReference>
<evidence type="ECO:0000256" key="3">
    <source>
        <dbReference type="ARBA" id="ARBA00005062"/>
    </source>
</evidence>
<dbReference type="Pfam" id="PF00742">
    <property type="entry name" value="Homoserine_dh"/>
    <property type="match status" value="1"/>
</dbReference>
<dbReference type="InterPro" id="IPR036291">
    <property type="entry name" value="NAD(P)-bd_dom_sf"/>
</dbReference>
<comment type="caution">
    <text evidence="16">The sequence shown here is derived from an EMBL/GenBank/DDBJ whole genome shotgun (WGS) entry which is preliminary data.</text>
</comment>
<protein>
    <recommendedName>
        <fullName evidence="6">Homoserine dehydrogenase</fullName>
        <ecNumber evidence="5">1.1.1.3</ecNumber>
    </recommendedName>
</protein>
<keyword evidence="10" id="KW-0915">Sodium</keyword>
<dbReference type="Gene3D" id="3.30.360.10">
    <property type="entry name" value="Dihydrodipicolinate Reductase, domain 2"/>
    <property type="match status" value="1"/>
</dbReference>
<proteinExistence type="inferred from homology"/>
<comment type="similarity">
    <text evidence="4">Belongs to the homoserine dehydrogenase family.</text>
</comment>
<comment type="catalytic activity">
    <reaction evidence="14">
        <text>L-homoserine + NAD(+) = L-aspartate 4-semialdehyde + NADH + H(+)</text>
        <dbReference type="Rhea" id="RHEA:15757"/>
        <dbReference type="ChEBI" id="CHEBI:15378"/>
        <dbReference type="ChEBI" id="CHEBI:57476"/>
        <dbReference type="ChEBI" id="CHEBI:57540"/>
        <dbReference type="ChEBI" id="CHEBI:57945"/>
        <dbReference type="ChEBI" id="CHEBI:537519"/>
        <dbReference type="EC" id="1.1.1.3"/>
    </reaction>
    <physiologicalReaction direction="right-to-left" evidence="14">
        <dbReference type="Rhea" id="RHEA:15759"/>
    </physiologicalReaction>
</comment>
<dbReference type="SUPFAM" id="SSF55347">
    <property type="entry name" value="Glyceraldehyde-3-phosphate dehydrogenase-like, C-terminal domain"/>
    <property type="match status" value="1"/>
</dbReference>
<keyword evidence="8" id="KW-0791">Threonine biosynthesis</keyword>
<comment type="function">
    <text evidence="12">Catalyzes the conversion of L-aspartate-beta-semialdehyde (L-Asa) to L-homoserine (L-Hse), the third step in the biosynthesis of threonine and methionine from aspartate.</text>
</comment>
<dbReference type="PIRSF" id="PIRSF000098">
    <property type="entry name" value="Homoser_dehydrog"/>
    <property type="match status" value="1"/>
</dbReference>
<dbReference type="InterPro" id="IPR005106">
    <property type="entry name" value="Asp/hSer_DH_NAD-bd"/>
</dbReference>
<evidence type="ECO:0000256" key="5">
    <source>
        <dbReference type="ARBA" id="ARBA00013213"/>
    </source>
</evidence>
<feature type="domain" description="ACT" evidence="15">
    <location>
        <begin position="359"/>
        <end position="448"/>
    </location>
</feature>
<dbReference type="EC" id="1.1.1.3" evidence="5"/>
<dbReference type="CDD" id="cd04881">
    <property type="entry name" value="ACT_HSDH-Hom"/>
    <property type="match status" value="1"/>
</dbReference>
<dbReference type="PANTHER" id="PTHR43331:SF1">
    <property type="entry name" value="HOMOSERINE DEHYDROGENASE"/>
    <property type="match status" value="1"/>
</dbReference>
<sequence length="449" mass="46387">MIDHRRLRVALLGAGSVGSQVAHLLLTQAAELAERSGADLELAGIAVRDVDAPRDVDLPRELLTTDAEGLIVGSDIVIELMGGIEPARAHILTALNSGADVVTGNKALLATHGAEIFDAADQVGASVSYEAAVAGAIPIVRPLKDSLAGDRVVRIMGIVNGTTNYILDRMDKEGADFADVLAQAQALGYAEADPTADVEAYDAAQKAAILASLAFHTSVPLEAVHREGITSIDKAMIDGARAAGYVIKLLAVCERLPADGDQGEDGEEISVRVYPALVGRDHPLASVHGANNAVFVEAEAAGALMFYGAGAGGIQTASAVLGDVVSAARRHIAGGVGVGESPRMSVPVAPIGRITTRYQITLEVDDEPGVLAHVASILSEGGISVATVEQTVEQPAEEAAAEQAPAPRRARLVIGTHHAREQALGDTVARLSSSDVVERVVSVLRVEGE</sequence>
<dbReference type="PROSITE" id="PS51671">
    <property type="entry name" value="ACT"/>
    <property type="match status" value="1"/>
</dbReference>
<evidence type="ECO:0000259" key="15">
    <source>
        <dbReference type="PROSITE" id="PS51671"/>
    </source>
</evidence>
<dbReference type="EMBL" id="BAAAYV010000004">
    <property type="protein sequence ID" value="GAA3649380.1"/>
    <property type="molecule type" value="Genomic_DNA"/>
</dbReference>
<evidence type="ECO:0000256" key="1">
    <source>
        <dbReference type="ARBA" id="ARBA00001920"/>
    </source>
</evidence>
<evidence type="ECO:0000313" key="17">
    <source>
        <dbReference type="Proteomes" id="UP001410795"/>
    </source>
</evidence>
<dbReference type="Proteomes" id="UP001410795">
    <property type="component" value="Unassembled WGS sequence"/>
</dbReference>
<evidence type="ECO:0000256" key="8">
    <source>
        <dbReference type="ARBA" id="ARBA00022697"/>
    </source>
</evidence>
<evidence type="ECO:0000256" key="7">
    <source>
        <dbReference type="ARBA" id="ARBA00022605"/>
    </source>
</evidence>
<comment type="pathway">
    <text evidence="3">Amino-acid biosynthesis; L-methionine biosynthesis via de novo pathway; L-homoserine from L-aspartate: step 3/3.</text>
</comment>
<evidence type="ECO:0000256" key="12">
    <source>
        <dbReference type="ARBA" id="ARBA00044930"/>
    </source>
</evidence>
<keyword evidence="11" id="KW-0486">Methionine biosynthesis</keyword>
<dbReference type="InterPro" id="IPR001342">
    <property type="entry name" value="HDH_cat"/>
</dbReference>
<dbReference type="Gene3D" id="3.40.50.720">
    <property type="entry name" value="NAD(P)-binding Rossmann-like Domain"/>
    <property type="match status" value="1"/>
</dbReference>
<evidence type="ECO:0000313" key="16">
    <source>
        <dbReference type="EMBL" id="GAA3649380.1"/>
    </source>
</evidence>
<organism evidence="16 17">
    <name type="scientific">Microbacterium marinilacus</name>
    <dbReference type="NCBI Taxonomy" id="415209"/>
    <lineage>
        <taxon>Bacteria</taxon>
        <taxon>Bacillati</taxon>
        <taxon>Actinomycetota</taxon>
        <taxon>Actinomycetes</taxon>
        <taxon>Micrococcales</taxon>
        <taxon>Microbacteriaceae</taxon>
        <taxon>Microbacterium</taxon>
    </lineage>
</organism>
<comment type="catalytic activity">
    <reaction evidence="13">
        <text>L-homoserine + NADP(+) = L-aspartate 4-semialdehyde + NADPH + H(+)</text>
        <dbReference type="Rhea" id="RHEA:15761"/>
        <dbReference type="ChEBI" id="CHEBI:15378"/>
        <dbReference type="ChEBI" id="CHEBI:57476"/>
        <dbReference type="ChEBI" id="CHEBI:57783"/>
        <dbReference type="ChEBI" id="CHEBI:58349"/>
        <dbReference type="ChEBI" id="CHEBI:537519"/>
        <dbReference type="EC" id="1.1.1.3"/>
    </reaction>
    <physiologicalReaction direction="right-to-left" evidence="13">
        <dbReference type="Rhea" id="RHEA:15763"/>
    </physiologicalReaction>
</comment>
<dbReference type="RefSeq" id="WP_221859996.1">
    <property type="nucleotide sequence ID" value="NZ_BAAAYV010000004.1"/>
</dbReference>
<evidence type="ECO:0000256" key="9">
    <source>
        <dbReference type="ARBA" id="ARBA00023002"/>
    </source>
</evidence>